<reference evidence="7" key="1">
    <citation type="journal article" date="2014" name="Proc. Natl. Acad. Sci. U.S.A.">
        <title>Extensive sampling of basidiomycete genomes demonstrates inadequacy of the white-rot/brown-rot paradigm for wood decay fungi.</title>
        <authorList>
            <person name="Riley R."/>
            <person name="Salamov A.A."/>
            <person name="Brown D.W."/>
            <person name="Nagy L.G."/>
            <person name="Floudas D."/>
            <person name="Held B.W."/>
            <person name="Levasseur A."/>
            <person name="Lombard V."/>
            <person name="Morin E."/>
            <person name="Otillar R."/>
            <person name="Lindquist E.A."/>
            <person name="Sun H."/>
            <person name="LaButti K.M."/>
            <person name="Schmutz J."/>
            <person name="Jabbour D."/>
            <person name="Luo H."/>
            <person name="Baker S.E."/>
            <person name="Pisabarro A.G."/>
            <person name="Walton J.D."/>
            <person name="Blanchette R.A."/>
            <person name="Henrissat B."/>
            <person name="Martin F."/>
            <person name="Cullen D."/>
            <person name="Hibbett D.S."/>
            <person name="Grigoriev I.V."/>
        </authorList>
    </citation>
    <scope>NUCLEOTIDE SEQUENCE [LARGE SCALE GENOMIC DNA]</scope>
    <source>
        <strain evidence="7">CBS 339.88</strain>
    </source>
</reference>
<comment type="similarity">
    <text evidence="1">Belongs to the peptidase A1 family.</text>
</comment>
<dbReference type="InterPro" id="IPR001461">
    <property type="entry name" value="Aspartic_peptidase_A1"/>
</dbReference>
<dbReference type="AlphaFoldDB" id="A0A067TRJ2"/>
<dbReference type="InterPro" id="IPR033121">
    <property type="entry name" value="PEPTIDASE_A1"/>
</dbReference>
<dbReference type="InterPro" id="IPR034164">
    <property type="entry name" value="Pepsin-like_dom"/>
</dbReference>
<dbReference type="CDD" id="cd05471">
    <property type="entry name" value="pepsin_like"/>
    <property type="match status" value="1"/>
</dbReference>
<sequence length="568" mass="60594">MFNILAILSVFTLVVFQSSWIFQVAAVSETQYLHDTESLQPQLSNDFHNTGFGNTRTRKRGNISSSVGLGDFNDLMYTVPIRLGNRMFAVHLDTGSSDLWVISDRCTENACKESNISRFPDASFVPAGVDVEMHYGDSTTGTYASGSVGLTTASVAGITIAQQTFALIDDTTNHVVEFNAAGILGLSFPSASKIQEEMTATVGTGPLVQTDHFVESTDISGPLLSRMAMSGALELPMFSVEFQRVAIDISGNGSLTIGKLPDGIENSSLTWVPVRLYPTEDGGLAPPSSAPDEVYPFRWEVDIDGVFLDGKRFTDSAIPADDDVDSQRVSALIDTGNSLLRGPEDVVKNILSSVSTTYDPDAPDPVAALPCNIPHSLAFQIGGKMFPIDPRDFISQLDSMAVVCQADNLVATDPPSVGSLFRWSLGTPFFRSNLVAFYYGNLTHPSMDPPRIGFLSVVPKNADQLLQDAIQKAMLNGGNFPNSVEPAPTASASQRAHITVSAGVEYISSPTSTQEQLSQSATDLVSTSFLSTPTASTNGKAASAGVSIALTHGYLLLFCLQSVGLLSL</sequence>
<dbReference type="OrthoDB" id="3089at2759"/>
<organism evidence="6 7">
    <name type="scientific">Galerina marginata (strain CBS 339.88)</name>
    <dbReference type="NCBI Taxonomy" id="685588"/>
    <lineage>
        <taxon>Eukaryota</taxon>
        <taxon>Fungi</taxon>
        <taxon>Dikarya</taxon>
        <taxon>Basidiomycota</taxon>
        <taxon>Agaricomycotina</taxon>
        <taxon>Agaricomycetes</taxon>
        <taxon>Agaricomycetidae</taxon>
        <taxon>Agaricales</taxon>
        <taxon>Agaricineae</taxon>
        <taxon>Strophariaceae</taxon>
        <taxon>Galerina</taxon>
    </lineage>
</organism>
<proteinExistence type="inferred from homology"/>
<dbReference type="PRINTS" id="PR00792">
    <property type="entry name" value="PEPSIN"/>
</dbReference>
<dbReference type="GO" id="GO:0004190">
    <property type="term" value="F:aspartic-type endopeptidase activity"/>
    <property type="evidence" value="ECO:0007669"/>
    <property type="project" value="InterPro"/>
</dbReference>
<keyword evidence="3" id="KW-1015">Disulfide bond</keyword>
<evidence type="ECO:0000256" key="1">
    <source>
        <dbReference type="ARBA" id="ARBA00007447"/>
    </source>
</evidence>
<evidence type="ECO:0000313" key="7">
    <source>
        <dbReference type="Proteomes" id="UP000027222"/>
    </source>
</evidence>
<feature type="disulfide bond" evidence="3">
    <location>
        <begin position="106"/>
        <end position="111"/>
    </location>
</feature>
<feature type="active site" evidence="2">
    <location>
        <position position="334"/>
    </location>
</feature>
<dbReference type="Pfam" id="PF00026">
    <property type="entry name" value="Asp"/>
    <property type="match status" value="1"/>
</dbReference>
<accession>A0A067TRJ2</accession>
<feature type="chain" id="PRO_5001649493" description="Peptidase A1 domain-containing protein" evidence="4">
    <location>
        <begin position="27"/>
        <end position="568"/>
    </location>
</feature>
<dbReference type="Proteomes" id="UP000027222">
    <property type="component" value="Unassembled WGS sequence"/>
</dbReference>
<dbReference type="Gene3D" id="2.40.70.10">
    <property type="entry name" value="Acid Proteases"/>
    <property type="match status" value="2"/>
</dbReference>
<evidence type="ECO:0000256" key="3">
    <source>
        <dbReference type="PIRSR" id="PIRSR601461-2"/>
    </source>
</evidence>
<dbReference type="PANTHER" id="PTHR47966">
    <property type="entry name" value="BETA-SITE APP-CLEAVING ENZYME, ISOFORM A-RELATED"/>
    <property type="match status" value="1"/>
</dbReference>
<evidence type="ECO:0000256" key="4">
    <source>
        <dbReference type="SAM" id="SignalP"/>
    </source>
</evidence>
<feature type="domain" description="Peptidase A1" evidence="5">
    <location>
        <begin position="77"/>
        <end position="455"/>
    </location>
</feature>
<dbReference type="PANTHER" id="PTHR47966:SF51">
    <property type="entry name" value="BETA-SITE APP-CLEAVING ENZYME, ISOFORM A-RELATED"/>
    <property type="match status" value="1"/>
</dbReference>
<dbReference type="PROSITE" id="PS51767">
    <property type="entry name" value="PEPTIDASE_A1"/>
    <property type="match status" value="1"/>
</dbReference>
<evidence type="ECO:0000313" key="6">
    <source>
        <dbReference type="EMBL" id="KDR82509.1"/>
    </source>
</evidence>
<name>A0A067TRJ2_GALM3</name>
<dbReference type="SUPFAM" id="SSF50630">
    <property type="entry name" value="Acid proteases"/>
    <property type="match status" value="1"/>
</dbReference>
<gene>
    <name evidence="6" type="ORF">GALMADRAFT_87852</name>
</gene>
<keyword evidence="4" id="KW-0732">Signal</keyword>
<feature type="signal peptide" evidence="4">
    <location>
        <begin position="1"/>
        <end position="26"/>
    </location>
</feature>
<evidence type="ECO:0000256" key="2">
    <source>
        <dbReference type="PIRSR" id="PIRSR601461-1"/>
    </source>
</evidence>
<feature type="active site" evidence="2">
    <location>
        <position position="93"/>
    </location>
</feature>
<evidence type="ECO:0000259" key="5">
    <source>
        <dbReference type="PROSITE" id="PS51767"/>
    </source>
</evidence>
<dbReference type="InterPro" id="IPR021109">
    <property type="entry name" value="Peptidase_aspartic_dom_sf"/>
</dbReference>
<dbReference type="GO" id="GO:0006508">
    <property type="term" value="P:proteolysis"/>
    <property type="evidence" value="ECO:0007669"/>
    <property type="project" value="InterPro"/>
</dbReference>
<dbReference type="HOGENOM" id="CLU_021426_0_0_1"/>
<keyword evidence="7" id="KW-1185">Reference proteome</keyword>
<protein>
    <recommendedName>
        <fullName evidence="5">Peptidase A1 domain-containing protein</fullName>
    </recommendedName>
</protein>
<dbReference type="EMBL" id="KL142369">
    <property type="protein sequence ID" value="KDR82509.1"/>
    <property type="molecule type" value="Genomic_DNA"/>
</dbReference>